<feature type="chain" id="PRO_5029764201" evidence="1">
    <location>
        <begin position="21"/>
        <end position="229"/>
    </location>
</feature>
<keyword evidence="3" id="KW-1185">Reference proteome</keyword>
<evidence type="ECO:0000313" key="3">
    <source>
        <dbReference type="Proteomes" id="UP000594262"/>
    </source>
</evidence>
<accession>A0A7M5X657</accession>
<dbReference type="EnsemblMetazoa" id="CLYHEMT018564.1">
    <property type="protein sequence ID" value="CLYHEMP018564.1"/>
    <property type="gene ID" value="CLYHEMG018564"/>
</dbReference>
<evidence type="ECO:0000256" key="1">
    <source>
        <dbReference type="SAM" id="SignalP"/>
    </source>
</evidence>
<keyword evidence="1" id="KW-0732">Signal</keyword>
<reference evidence="2" key="1">
    <citation type="submission" date="2021-01" db="UniProtKB">
        <authorList>
            <consortium name="EnsemblMetazoa"/>
        </authorList>
    </citation>
    <scope>IDENTIFICATION</scope>
</reference>
<dbReference type="GeneID" id="136815003"/>
<dbReference type="AlphaFoldDB" id="A0A7M5X657"/>
<protein>
    <submittedName>
        <fullName evidence="2">Uncharacterized protein</fullName>
    </submittedName>
</protein>
<dbReference type="InterPro" id="IPR045860">
    <property type="entry name" value="Snake_toxin-like_sf"/>
</dbReference>
<name>A0A7M5X657_9CNID</name>
<feature type="signal peptide" evidence="1">
    <location>
        <begin position="1"/>
        <end position="20"/>
    </location>
</feature>
<proteinExistence type="predicted"/>
<evidence type="ECO:0000313" key="2">
    <source>
        <dbReference type="EnsemblMetazoa" id="CLYHEMP018564.1"/>
    </source>
</evidence>
<dbReference type="Proteomes" id="UP000594262">
    <property type="component" value="Unplaced"/>
</dbReference>
<organism evidence="2 3">
    <name type="scientific">Clytia hemisphaerica</name>
    <dbReference type="NCBI Taxonomy" id="252671"/>
    <lineage>
        <taxon>Eukaryota</taxon>
        <taxon>Metazoa</taxon>
        <taxon>Cnidaria</taxon>
        <taxon>Hydrozoa</taxon>
        <taxon>Hydroidolina</taxon>
        <taxon>Leptothecata</taxon>
        <taxon>Obeliida</taxon>
        <taxon>Clytiidae</taxon>
        <taxon>Clytia</taxon>
    </lineage>
</organism>
<sequence>MAHLLTLLLLKVALWESSFAIFCNSDLGGLLDCEDKDFGDYRQKCMVTIVKYSGGTITTPQCMPNSASLERCGTSFTRFGNTTTTCCCDTDSCNSPDFITNCGFEEYVEQGFKCFQNVTTNGVEELSSKQTCSNRLFGGFKDKCMYYKLQNETVTTTTQSCFPENADFACGETITKGNQEGKVCCCDEPFCNDDEFIATCFPPNSSVLTKTNIFLLLLVAVLHIIRVIN</sequence>
<dbReference type="RefSeq" id="XP_066927538.1">
    <property type="nucleotide sequence ID" value="XM_067071437.1"/>
</dbReference>
<dbReference type="SUPFAM" id="SSF57302">
    <property type="entry name" value="Snake toxin-like"/>
    <property type="match status" value="1"/>
</dbReference>